<dbReference type="Pfam" id="PF12796">
    <property type="entry name" value="Ank_2"/>
    <property type="match status" value="1"/>
</dbReference>
<dbReference type="PANTHER" id="PTHR24171:SF9">
    <property type="entry name" value="ANKYRIN REPEAT DOMAIN-CONTAINING PROTEIN 39"/>
    <property type="match status" value="1"/>
</dbReference>
<sequence>MHPRAAEEGEPEPSSTFTLANQTGSHSGLAPLHYAAQKGHADIVKWLIEEAGAMPELEDSEGEVRTCSLSFLARRTPSRAQGLTARALARQTPLHKASHRGHLDVCRFLISRDVDVNTPDSDGWTALHNAASRGWLDVARLLVEAGAHVDAQSTHRYTALMNAASKGQLPLVNFLLKKGADP</sequence>
<dbReference type="SUPFAM" id="SSF48403">
    <property type="entry name" value="Ankyrin repeat"/>
    <property type="match status" value="1"/>
</dbReference>
<dbReference type="PROSITE" id="PS50297">
    <property type="entry name" value="ANK_REP_REGION"/>
    <property type="match status" value="4"/>
</dbReference>
<feature type="repeat" description="ANK" evidence="3">
    <location>
        <begin position="122"/>
        <end position="154"/>
    </location>
</feature>
<comment type="caution">
    <text evidence="5">The sequence shown here is derived from an EMBL/GenBank/DDBJ whole genome shotgun (WGS) entry which is preliminary data.</text>
</comment>
<dbReference type="Gene3D" id="1.25.40.20">
    <property type="entry name" value="Ankyrin repeat-containing domain"/>
    <property type="match status" value="2"/>
</dbReference>
<dbReference type="STRING" id="5288.A0A5C5FP84"/>
<feature type="non-terminal residue" evidence="5">
    <location>
        <position position="182"/>
    </location>
</feature>
<feature type="compositionally biased region" description="Polar residues" evidence="4">
    <location>
        <begin position="13"/>
        <end position="23"/>
    </location>
</feature>
<dbReference type="InterPro" id="IPR002110">
    <property type="entry name" value="Ankyrin_rpt"/>
</dbReference>
<proteinExistence type="predicted"/>
<feature type="repeat" description="ANK" evidence="3">
    <location>
        <begin position="27"/>
        <end position="59"/>
    </location>
</feature>
<dbReference type="Proteomes" id="UP000311382">
    <property type="component" value="Unassembled WGS sequence"/>
</dbReference>
<name>A0A5C5FP84_9BASI</name>
<dbReference type="AlphaFoldDB" id="A0A5C5FP84"/>
<keyword evidence="1" id="KW-0677">Repeat</keyword>
<keyword evidence="2 3" id="KW-0040">ANK repeat</keyword>
<accession>A0A5C5FP84</accession>
<organism evidence="5 6">
    <name type="scientific">Rhodotorula diobovata</name>
    <dbReference type="NCBI Taxonomy" id="5288"/>
    <lineage>
        <taxon>Eukaryota</taxon>
        <taxon>Fungi</taxon>
        <taxon>Dikarya</taxon>
        <taxon>Basidiomycota</taxon>
        <taxon>Pucciniomycotina</taxon>
        <taxon>Microbotryomycetes</taxon>
        <taxon>Sporidiobolales</taxon>
        <taxon>Sporidiobolaceae</taxon>
        <taxon>Rhodotorula</taxon>
    </lineage>
</organism>
<dbReference type="InterPro" id="IPR036770">
    <property type="entry name" value="Ankyrin_rpt-contain_sf"/>
</dbReference>
<gene>
    <name evidence="5" type="ORF">DMC30DRAFT_355112</name>
</gene>
<dbReference type="Pfam" id="PF00023">
    <property type="entry name" value="Ank"/>
    <property type="match status" value="2"/>
</dbReference>
<reference evidence="5 6" key="1">
    <citation type="submission" date="2019-03" db="EMBL/GenBank/DDBJ databases">
        <title>Rhodosporidium diobovatum UCD-FST 08-225 genome sequencing, assembly, and annotation.</title>
        <authorList>
            <person name="Fakankun I.U."/>
            <person name="Fristensky B."/>
            <person name="Levin D.B."/>
        </authorList>
    </citation>
    <scope>NUCLEOTIDE SEQUENCE [LARGE SCALE GENOMIC DNA]</scope>
    <source>
        <strain evidence="5 6">UCD-FST 08-225</strain>
    </source>
</reference>
<protein>
    <submittedName>
        <fullName evidence="5">Ankyrin repeat-containing domain protein</fullName>
    </submittedName>
</protein>
<evidence type="ECO:0000256" key="4">
    <source>
        <dbReference type="SAM" id="MobiDB-lite"/>
    </source>
</evidence>
<feature type="repeat" description="ANK" evidence="3">
    <location>
        <begin position="89"/>
        <end position="121"/>
    </location>
</feature>
<evidence type="ECO:0000313" key="5">
    <source>
        <dbReference type="EMBL" id="TNY18668.1"/>
    </source>
</evidence>
<dbReference type="PANTHER" id="PTHR24171">
    <property type="entry name" value="ANKYRIN REPEAT DOMAIN-CONTAINING PROTEIN 39-RELATED"/>
    <property type="match status" value="1"/>
</dbReference>
<feature type="repeat" description="ANK" evidence="3">
    <location>
        <begin position="155"/>
        <end position="182"/>
    </location>
</feature>
<feature type="region of interest" description="Disordered" evidence="4">
    <location>
        <begin position="1"/>
        <end position="23"/>
    </location>
</feature>
<evidence type="ECO:0000256" key="2">
    <source>
        <dbReference type="ARBA" id="ARBA00023043"/>
    </source>
</evidence>
<dbReference type="PRINTS" id="PR01415">
    <property type="entry name" value="ANKYRIN"/>
</dbReference>
<dbReference type="PROSITE" id="PS50088">
    <property type="entry name" value="ANK_REPEAT"/>
    <property type="match status" value="4"/>
</dbReference>
<dbReference type="OrthoDB" id="10057496at2759"/>
<dbReference type="SMART" id="SM00248">
    <property type="entry name" value="ANK"/>
    <property type="match status" value="4"/>
</dbReference>
<evidence type="ECO:0000256" key="1">
    <source>
        <dbReference type="ARBA" id="ARBA00022737"/>
    </source>
</evidence>
<keyword evidence="6" id="KW-1185">Reference proteome</keyword>
<evidence type="ECO:0000256" key="3">
    <source>
        <dbReference type="PROSITE-ProRule" id="PRU00023"/>
    </source>
</evidence>
<dbReference type="EMBL" id="SOZI01000127">
    <property type="protein sequence ID" value="TNY18668.1"/>
    <property type="molecule type" value="Genomic_DNA"/>
</dbReference>
<evidence type="ECO:0000313" key="6">
    <source>
        <dbReference type="Proteomes" id="UP000311382"/>
    </source>
</evidence>